<proteinExistence type="predicted"/>
<keyword evidence="2" id="KW-1185">Reference proteome</keyword>
<dbReference type="InterPro" id="IPR023375">
    <property type="entry name" value="ADC_dom_sf"/>
</dbReference>
<accession>A0A8H5UND5</accession>
<sequence>MPNGTLPLNGESMPTFTPSYSKARGIFTNTTAVGISYRVAASQVALLVPDVLELDDEPLMTSLILSYGMSPVGSYTEYTHQVEVTYKSNKFHYNLLFILDNDAAIFAGRELLGFPKVLGKSVIQEFTGTRLVTGSTERPAGRKMVEFEFVPEKMVTNAPLPDRWMINLRNIPSPHVGQPPSVQEFLPVGLGLKCDEVWTGMGCIYFPRKSLSDPCVNLDILRYEGSFLARNAIADLLVRQPC</sequence>
<dbReference type="SUPFAM" id="SSF160104">
    <property type="entry name" value="Acetoacetate decarboxylase-like"/>
    <property type="match status" value="1"/>
</dbReference>
<dbReference type="AlphaFoldDB" id="A0A8H5UND5"/>
<evidence type="ECO:0000313" key="1">
    <source>
        <dbReference type="EMBL" id="KAF5691020.1"/>
    </source>
</evidence>
<dbReference type="Proteomes" id="UP000562682">
    <property type="component" value="Unassembled WGS sequence"/>
</dbReference>
<reference evidence="1 2" key="1">
    <citation type="submission" date="2020-05" db="EMBL/GenBank/DDBJ databases">
        <title>Identification and distribution of gene clusters putatively required for synthesis of sphingolipid metabolism inhibitors in phylogenetically diverse species of the filamentous fungus Fusarium.</title>
        <authorList>
            <person name="Kim H.-S."/>
            <person name="Busman M."/>
            <person name="Brown D.W."/>
            <person name="Divon H."/>
            <person name="Uhlig S."/>
            <person name="Proctor R.H."/>
        </authorList>
    </citation>
    <scope>NUCLEOTIDE SEQUENCE [LARGE SCALE GENOMIC DNA]</scope>
    <source>
        <strain evidence="1 2">NRRL 25311</strain>
    </source>
</reference>
<dbReference type="Gene3D" id="2.40.400.10">
    <property type="entry name" value="Acetoacetate decarboxylase-like"/>
    <property type="match status" value="1"/>
</dbReference>
<dbReference type="Pfam" id="PF06314">
    <property type="entry name" value="ADC"/>
    <property type="match status" value="1"/>
</dbReference>
<dbReference type="EMBL" id="JAAOAK010000083">
    <property type="protein sequence ID" value="KAF5691020.1"/>
    <property type="molecule type" value="Genomic_DNA"/>
</dbReference>
<organism evidence="1 2">
    <name type="scientific">Fusarium denticulatum</name>
    <dbReference type="NCBI Taxonomy" id="48507"/>
    <lineage>
        <taxon>Eukaryota</taxon>
        <taxon>Fungi</taxon>
        <taxon>Dikarya</taxon>
        <taxon>Ascomycota</taxon>
        <taxon>Pezizomycotina</taxon>
        <taxon>Sordariomycetes</taxon>
        <taxon>Hypocreomycetidae</taxon>
        <taxon>Hypocreales</taxon>
        <taxon>Nectriaceae</taxon>
        <taxon>Fusarium</taxon>
        <taxon>Fusarium fujikuroi species complex</taxon>
    </lineage>
</organism>
<comment type="caution">
    <text evidence="1">The sequence shown here is derived from an EMBL/GenBank/DDBJ whole genome shotgun (WGS) entry which is preliminary data.</text>
</comment>
<evidence type="ECO:0000313" key="2">
    <source>
        <dbReference type="Proteomes" id="UP000562682"/>
    </source>
</evidence>
<gene>
    <name evidence="1" type="ORF">FDENT_3624</name>
</gene>
<name>A0A8H5UND5_9HYPO</name>
<dbReference type="InterPro" id="IPR010451">
    <property type="entry name" value="Acetoacetate_decarboxylase"/>
</dbReference>
<dbReference type="GO" id="GO:0016829">
    <property type="term" value="F:lyase activity"/>
    <property type="evidence" value="ECO:0007669"/>
    <property type="project" value="InterPro"/>
</dbReference>
<protein>
    <submittedName>
        <fullName evidence="1">Acetoacetate decarboxylase</fullName>
    </submittedName>
</protein>